<protein>
    <recommendedName>
        <fullName evidence="3">Ankyrin repeat-containing protein</fullName>
    </recommendedName>
</protein>
<dbReference type="AlphaFoldDB" id="A0A364LNC2"/>
<dbReference type="InterPro" id="IPR036770">
    <property type="entry name" value="Ankyrin_rpt-contain_sf"/>
</dbReference>
<accession>A0A364LNC2</accession>
<dbReference type="RefSeq" id="WP_112218120.1">
    <property type="nucleotide sequence ID" value="NZ_MVJN01000001.1"/>
</dbReference>
<dbReference type="EMBL" id="MVJN01000001">
    <property type="protein sequence ID" value="RAP38478.1"/>
    <property type="molecule type" value="Genomic_DNA"/>
</dbReference>
<evidence type="ECO:0008006" key="3">
    <source>
        <dbReference type="Google" id="ProtNLM"/>
    </source>
</evidence>
<name>A0A364LNC2_9GAMM</name>
<sequence>MVARKKLNIPKRNQANVIKNLNKYLESQNLPVRMPIDGICRGLAVLRCKYILENRESEYFSIIDKIANLEKLDKDSINEVNHFVVETLVAFSPHLFDSTKEQRHSLSNLSINGHPLKPSLKMSLIAKDEKWVSVLQDIDLKPREGMLLTLTNHAVSVSRLENGQYRLADPNDPEGFIHCADEKSLIAGIREIARKCGWKGDLGLDLEVVRHPIAEIRIPALPSSAELFSRYLDADAVCSRWDNELKKEEKLSQLIFACRKNNARTVKLICEKSNPVGTDLLKGLTYAVMSNNEKVIDYMLESGNQELISLVKRPEISRLLFDFALMRGKYGSFKCLIENDATQNNYFDLILSGQNATQYLNQAASGGSPEILSDLLNDYQQKSHPMLSNEQIADHILNKYKGKDAIEAAIGEKGNCGMSNTKSVSLLLDRLKKADRFPDDEVLLHYTLLAVKTNQPHLVKLLCDTISNNLAKESRERLFKSIYLSVETARETDYSVLKALEDAGADFSFGVRGIMKEKRGQAPGILLSIGIQLSKFSDWLDGITQTNNVSYCKERLKMFKQGMESDEASPIQAIPAFSGA</sequence>
<proteinExistence type="predicted"/>
<dbReference type="Proteomes" id="UP000249458">
    <property type="component" value="Unassembled WGS sequence"/>
</dbReference>
<evidence type="ECO:0000313" key="1">
    <source>
        <dbReference type="EMBL" id="RAP38478.1"/>
    </source>
</evidence>
<gene>
    <name evidence="1" type="ORF">B1207_00895</name>
</gene>
<dbReference type="SUPFAM" id="SSF48403">
    <property type="entry name" value="Ankyrin repeat"/>
    <property type="match status" value="1"/>
</dbReference>
<evidence type="ECO:0000313" key="2">
    <source>
        <dbReference type="Proteomes" id="UP000249458"/>
    </source>
</evidence>
<comment type="caution">
    <text evidence="1">The sequence shown here is derived from an EMBL/GenBank/DDBJ whole genome shotgun (WGS) entry which is preliminary data.</text>
</comment>
<reference evidence="1 2" key="1">
    <citation type="submission" date="2017-02" db="EMBL/GenBank/DDBJ databases">
        <title>Legionella quilivanii strain from human: case report and whole genome sequencing analysis.</title>
        <authorList>
            <person name="Lalancette C."/>
            <person name="Leduc J.-M."/>
            <person name="Levesque S."/>
            <person name="Fournier E."/>
            <person name="Saoud J."/>
            <person name="Faucher S.P."/>
            <person name="Bernard K."/>
            <person name="Martineau C."/>
            <person name="Longtin J."/>
        </authorList>
    </citation>
    <scope>NUCLEOTIDE SEQUENCE [LARGE SCALE GENOMIC DNA]</scope>
    <source>
        <strain evidence="1 2">ID143958</strain>
    </source>
</reference>
<organism evidence="1 2">
    <name type="scientific">Legionella quinlivanii</name>
    <dbReference type="NCBI Taxonomy" id="45073"/>
    <lineage>
        <taxon>Bacteria</taxon>
        <taxon>Pseudomonadati</taxon>
        <taxon>Pseudomonadota</taxon>
        <taxon>Gammaproteobacteria</taxon>
        <taxon>Legionellales</taxon>
        <taxon>Legionellaceae</taxon>
        <taxon>Legionella</taxon>
    </lineage>
</organism>
<dbReference type="Gene3D" id="1.25.40.20">
    <property type="entry name" value="Ankyrin repeat-containing domain"/>
    <property type="match status" value="1"/>
</dbReference>